<dbReference type="InterPro" id="IPR040264">
    <property type="entry name" value="T15H9.4-like"/>
</dbReference>
<feature type="compositionally biased region" description="Polar residues" evidence="1">
    <location>
        <begin position="393"/>
        <end position="407"/>
    </location>
</feature>
<dbReference type="AlphaFoldDB" id="A0A0M3HEV0"/>
<dbReference type="InterPro" id="IPR036034">
    <property type="entry name" value="PDZ_sf"/>
</dbReference>
<dbReference type="Gene3D" id="2.30.42.10">
    <property type="match status" value="1"/>
</dbReference>
<accession>A0A0M3HEV0</accession>
<sequence>MRSQIQVLASGKPNNKLESRERICSKEDMEPEKVKEQIDKGEKRVTSDRNVKLGFSGNIPSKFIAELNKEFVFSEGSRIGLSVTRSMLVIKIEETSIFTDKLQLFDYIVAFNGKFIESKASFAKFMRSVKKSKQPFKLKIHRLIWNVHAERLPEGYDRVPGYIYILGLMVKIPGADIGMNIRSFNSKVYVANVEQQSMAATSCLMGDCIVAVDNVPVSTVATCRDRIVAAFTNNNFLVMTLERPVDKQAVRVVKYALLVEKTPQINPRQVEVSRMAADTTKIGLDEANKIRTAMVAAPGRGIYQSKRRKVGQPVSPRQPVIRTRVSINSTSLFTTIMADPYNPLLMEAVPPKRMDAFYAQIRATPLTTSTSANAPSKSTSPNSISISSKSPNAQSKKTTMSSRKSLR</sequence>
<feature type="domain" description="PDZ" evidence="2">
    <location>
        <begin position="175"/>
        <end position="245"/>
    </location>
</feature>
<feature type="region of interest" description="Disordered" evidence="1">
    <location>
        <begin position="1"/>
        <end position="20"/>
    </location>
</feature>
<dbReference type="SUPFAM" id="SSF50156">
    <property type="entry name" value="PDZ domain-like"/>
    <property type="match status" value="1"/>
</dbReference>
<dbReference type="SMART" id="SM00228">
    <property type="entry name" value="PDZ"/>
    <property type="match status" value="2"/>
</dbReference>
<reference evidence="4" key="1">
    <citation type="submission" date="2017-02" db="UniProtKB">
        <authorList>
            <consortium name="WormBaseParasite"/>
        </authorList>
    </citation>
    <scope>IDENTIFICATION</scope>
</reference>
<dbReference type="Proteomes" id="UP000036681">
    <property type="component" value="Unplaced"/>
</dbReference>
<protein>
    <submittedName>
        <fullName evidence="4">PDZ domain-containing protein</fullName>
    </submittedName>
</protein>
<keyword evidence="3" id="KW-1185">Reference proteome</keyword>
<evidence type="ECO:0000313" key="3">
    <source>
        <dbReference type="Proteomes" id="UP000036681"/>
    </source>
</evidence>
<feature type="domain" description="PDZ" evidence="2">
    <location>
        <begin position="77"/>
        <end position="144"/>
    </location>
</feature>
<dbReference type="InterPro" id="IPR001478">
    <property type="entry name" value="PDZ"/>
</dbReference>
<feature type="compositionally biased region" description="Low complexity" evidence="1">
    <location>
        <begin position="376"/>
        <end position="392"/>
    </location>
</feature>
<evidence type="ECO:0000256" key="1">
    <source>
        <dbReference type="SAM" id="MobiDB-lite"/>
    </source>
</evidence>
<proteinExistence type="predicted"/>
<feature type="region of interest" description="Disordered" evidence="1">
    <location>
        <begin position="368"/>
        <end position="407"/>
    </location>
</feature>
<name>A0A0M3HEV0_ASCLU</name>
<evidence type="ECO:0000313" key="4">
    <source>
        <dbReference type="WBParaSite" id="ALUE_0000003601-mRNA-1"/>
    </source>
</evidence>
<dbReference type="PANTHER" id="PTHR31327">
    <property type="entry name" value="SPERM MEIOSIS PDZ DOMAIN CONTAINING PROTEINS-RELATED"/>
    <property type="match status" value="1"/>
</dbReference>
<evidence type="ECO:0000259" key="2">
    <source>
        <dbReference type="SMART" id="SM00228"/>
    </source>
</evidence>
<organism evidence="3 4">
    <name type="scientific">Ascaris lumbricoides</name>
    <name type="common">Giant roundworm</name>
    <dbReference type="NCBI Taxonomy" id="6252"/>
    <lineage>
        <taxon>Eukaryota</taxon>
        <taxon>Metazoa</taxon>
        <taxon>Ecdysozoa</taxon>
        <taxon>Nematoda</taxon>
        <taxon>Chromadorea</taxon>
        <taxon>Rhabditida</taxon>
        <taxon>Spirurina</taxon>
        <taxon>Ascaridomorpha</taxon>
        <taxon>Ascaridoidea</taxon>
        <taxon>Ascarididae</taxon>
        <taxon>Ascaris</taxon>
    </lineage>
</organism>
<dbReference type="WBParaSite" id="ALUE_0000003601-mRNA-1">
    <property type="protein sequence ID" value="ALUE_0000003601-mRNA-1"/>
    <property type="gene ID" value="ALUE_0000003601"/>
</dbReference>